<dbReference type="PANTHER" id="PTHR13789">
    <property type="entry name" value="MONOOXYGENASE"/>
    <property type="match status" value="1"/>
</dbReference>
<keyword evidence="2" id="KW-0285">Flavoprotein</keyword>
<comment type="similarity">
    <text evidence="1">Belongs to the paxM FAD-dependent monooxygenase family.</text>
</comment>
<protein>
    <recommendedName>
        <fullName evidence="6">FAD-binding domain-containing protein</fullName>
    </recommendedName>
</protein>
<proteinExistence type="inferred from homology"/>
<keyword evidence="8" id="KW-1185">Reference proteome</keyword>
<evidence type="ECO:0000256" key="4">
    <source>
        <dbReference type="ARBA" id="ARBA00023002"/>
    </source>
</evidence>
<sequence>MALNVIIVGAGIAGFSAAISLRRAGHAVRIYERSSFNNEVGAAIHVPPNASRALLAWGLDPEGAKFVTVKSSFRADAKTLERFHVGTTESQVPVKYGSPWYFAHRVDLHEELKRLATEENGQGQPAEVYLRSEVVKYDTEAPSITLANGETVHGDVVIAADGIHTLGVEAITGKPNPPEPSRDAYNFCYRFLIPADDIENDPETKFWNEDDDGRMKFFVGEMKRLVSYPCRNNEVHNFVAIFHEDDISKMRKEDWQAPIDKSKLLGRYQDVHPRLLAVLDKATEIKQWALLFRPPISTWVKGKMTLAGDAAHPMLPHQGQGGAQGIEDGVVLGMVLSNATRENITERLLLYEKIRKGRASLMQIFSNAGQDEPELIQKEASEFIPLERVPKSPEQFFDYNFGYDVVRDSLKHLRELEPNFELPKSFFQKEPGRGTYP</sequence>
<comment type="caution">
    <text evidence="7">The sequence shown here is derived from an EMBL/GenBank/DDBJ whole genome shotgun (WGS) entry which is preliminary data.</text>
</comment>
<evidence type="ECO:0000313" key="7">
    <source>
        <dbReference type="EMBL" id="KAL1873232.1"/>
    </source>
</evidence>
<dbReference type="SUPFAM" id="SSF54373">
    <property type="entry name" value="FAD-linked reductases, C-terminal domain"/>
    <property type="match status" value="1"/>
</dbReference>
<feature type="domain" description="FAD-binding" evidence="6">
    <location>
        <begin position="4"/>
        <end position="360"/>
    </location>
</feature>
<dbReference type="Pfam" id="PF01494">
    <property type="entry name" value="FAD_binding_3"/>
    <property type="match status" value="1"/>
</dbReference>
<dbReference type="InterPro" id="IPR050493">
    <property type="entry name" value="FAD-dep_Monooxygenase_BioMet"/>
</dbReference>
<evidence type="ECO:0000259" key="6">
    <source>
        <dbReference type="Pfam" id="PF01494"/>
    </source>
</evidence>
<dbReference type="InterPro" id="IPR036188">
    <property type="entry name" value="FAD/NAD-bd_sf"/>
</dbReference>
<reference evidence="7 8" key="1">
    <citation type="journal article" date="2024" name="IMA Fungus">
        <title>IMA Genome - F19 : A genome assembly and annotation guide to empower mycologists, including annotated draft genome sequences of Ceratocystis pirilliformis, Diaporthe australafricana, Fusarium ophioides, Paecilomyces lecythidis, and Sporothrix stenoceras.</title>
        <authorList>
            <person name="Aylward J."/>
            <person name="Wilson A.M."/>
            <person name="Visagie C.M."/>
            <person name="Spraker J."/>
            <person name="Barnes I."/>
            <person name="Buitendag C."/>
            <person name="Ceriani C."/>
            <person name="Del Mar Angel L."/>
            <person name="du Plessis D."/>
            <person name="Fuchs T."/>
            <person name="Gasser K."/>
            <person name="Kramer D."/>
            <person name="Li W."/>
            <person name="Munsamy K."/>
            <person name="Piso A."/>
            <person name="Price J.L."/>
            <person name="Sonnekus B."/>
            <person name="Thomas C."/>
            <person name="van der Nest A."/>
            <person name="van Dijk A."/>
            <person name="van Heerden A."/>
            <person name="van Vuuren N."/>
            <person name="Yilmaz N."/>
            <person name="Duong T.A."/>
            <person name="van der Merwe N.A."/>
            <person name="Wingfield M.J."/>
            <person name="Wingfield B.D."/>
        </authorList>
    </citation>
    <scope>NUCLEOTIDE SEQUENCE [LARGE SCALE GENOMIC DNA]</scope>
    <source>
        <strain evidence="7 8">CMW 18300</strain>
    </source>
</reference>
<dbReference type="PANTHER" id="PTHR13789:SF215">
    <property type="entry name" value="FAD-BINDING DOMAIN-CONTAINING PROTEIN-RELATED"/>
    <property type="match status" value="1"/>
</dbReference>
<evidence type="ECO:0000313" key="8">
    <source>
        <dbReference type="Proteomes" id="UP001583177"/>
    </source>
</evidence>
<dbReference type="PRINTS" id="PR00420">
    <property type="entry name" value="RNGMNOXGNASE"/>
</dbReference>
<dbReference type="InterPro" id="IPR002938">
    <property type="entry name" value="FAD-bd"/>
</dbReference>
<gene>
    <name evidence="7" type="ORF">Daus18300_004052</name>
</gene>
<evidence type="ECO:0000256" key="2">
    <source>
        <dbReference type="ARBA" id="ARBA00022630"/>
    </source>
</evidence>
<keyword evidence="4" id="KW-0560">Oxidoreductase</keyword>
<dbReference type="SUPFAM" id="SSF51905">
    <property type="entry name" value="FAD/NAD(P)-binding domain"/>
    <property type="match status" value="1"/>
</dbReference>
<evidence type="ECO:0000256" key="1">
    <source>
        <dbReference type="ARBA" id="ARBA00007992"/>
    </source>
</evidence>
<keyword evidence="5" id="KW-0503">Monooxygenase</keyword>
<organism evidence="7 8">
    <name type="scientific">Diaporthe australafricana</name>
    <dbReference type="NCBI Taxonomy" id="127596"/>
    <lineage>
        <taxon>Eukaryota</taxon>
        <taxon>Fungi</taxon>
        <taxon>Dikarya</taxon>
        <taxon>Ascomycota</taxon>
        <taxon>Pezizomycotina</taxon>
        <taxon>Sordariomycetes</taxon>
        <taxon>Sordariomycetidae</taxon>
        <taxon>Diaporthales</taxon>
        <taxon>Diaporthaceae</taxon>
        <taxon>Diaporthe</taxon>
    </lineage>
</organism>
<dbReference type="Gene3D" id="3.50.50.60">
    <property type="entry name" value="FAD/NAD(P)-binding domain"/>
    <property type="match status" value="1"/>
</dbReference>
<accession>A0ABR3XC08</accession>
<evidence type="ECO:0000256" key="3">
    <source>
        <dbReference type="ARBA" id="ARBA00022827"/>
    </source>
</evidence>
<name>A0ABR3XC08_9PEZI</name>
<keyword evidence="3" id="KW-0274">FAD</keyword>
<dbReference type="EMBL" id="JAWRVE010000026">
    <property type="protein sequence ID" value="KAL1873232.1"/>
    <property type="molecule type" value="Genomic_DNA"/>
</dbReference>
<dbReference type="Proteomes" id="UP001583177">
    <property type="component" value="Unassembled WGS sequence"/>
</dbReference>
<evidence type="ECO:0000256" key="5">
    <source>
        <dbReference type="ARBA" id="ARBA00023033"/>
    </source>
</evidence>